<keyword evidence="4 7" id="KW-1133">Transmembrane helix</keyword>
<sequence length="348" mass="35941">MNPFDILFGKIDTMGVSAVQSMYTTLATNLGPVFLAGLAVYVVWWGYEMLFGRAQMTAGAFVWRFGRAFICYTLITSWATYQPLIVNPLLKAPDAMAAVVCQATGGSDCGGDGTSGSSISQGMTDIWNGGMAVVKDMVDAAGITAVGMYILAIVVLAVVCILCAVAVTLLMIGKMTMFILLAIGPIVLCCALFNLTSRVVDGWIGSLAGYALLPIVVYVILGLMLTLLKGRVDALSSDASGANMTTVAPFLMMSIVTIYLLLHSIPVALAVAGGGPRIDGQAGLAGRFATRSLWMAAVLGTTGIAGAARGAVDAGGAMASRMRGQSGTISDGDPAAAQVRAAAQNARR</sequence>
<dbReference type="AlphaFoldDB" id="A0A1C3WKC4"/>
<dbReference type="RefSeq" id="WP_244558030.1">
    <property type="nucleotide sequence ID" value="NZ_FMAC01000025.1"/>
</dbReference>
<keyword evidence="3 7" id="KW-0812">Transmembrane</keyword>
<organism evidence="8 9">
    <name type="scientific">Rhizobium hainanense</name>
    <dbReference type="NCBI Taxonomy" id="52131"/>
    <lineage>
        <taxon>Bacteria</taxon>
        <taxon>Pseudomonadati</taxon>
        <taxon>Pseudomonadota</taxon>
        <taxon>Alphaproteobacteria</taxon>
        <taxon>Hyphomicrobiales</taxon>
        <taxon>Rhizobiaceae</taxon>
        <taxon>Rhizobium/Agrobacterium group</taxon>
        <taxon>Rhizobium</taxon>
    </lineage>
</organism>
<evidence type="ECO:0000256" key="1">
    <source>
        <dbReference type="ARBA" id="ARBA00004141"/>
    </source>
</evidence>
<dbReference type="EMBL" id="FMAC01000025">
    <property type="protein sequence ID" value="SCB40522.1"/>
    <property type="molecule type" value="Genomic_DNA"/>
</dbReference>
<gene>
    <name evidence="8" type="ORF">GA0061100_12526</name>
</gene>
<feature type="transmembrane region" description="Helical" evidence="7">
    <location>
        <begin position="146"/>
        <end position="170"/>
    </location>
</feature>
<feature type="compositionally biased region" description="Low complexity" evidence="6">
    <location>
        <begin position="335"/>
        <end position="348"/>
    </location>
</feature>
<dbReference type="InterPro" id="IPR007688">
    <property type="entry name" value="Conjugal_tfr_TrbL/VirB6"/>
</dbReference>
<evidence type="ECO:0000256" key="3">
    <source>
        <dbReference type="ARBA" id="ARBA00022692"/>
    </source>
</evidence>
<evidence type="ECO:0000256" key="5">
    <source>
        <dbReference type="ARBA" id="ARBA00023136"/>
    </source>
</evidence>
<evidence type="ECO:0000256" key="4">
    <source>
        <dbReference type="ARBA" id="ARBA00022989"/>
    </source>
</evidence>
<evidence type="ECO:0000256" key="7">
    <source>
        <dbReference type="SAM" id="Phobius"/>
    </source>
</evidence>
<dbReference type="GO" id="GO:0030255">
    <property type="term" value="P:protein secretion by the type IV secretion system"/>
    <property type="evidence" value="ECO:0007669"/>
    <property type="project" value="InterPro"/>
</dbReference>
<evidence type="ECO:0000256" key="2">
    <source>
        <dbReference type="ARBA" id="ARBA00007802"/>
    </source>
</evidence>
<feature type="transmembrane region" description="Helical" evidence="7">
    <location>
        <begin position="292"/>
        <end position="312"/>
    </location>
</feature>
<proteinExistence type="inferred from homology"/>
<feature type="transmembrane region" description="Helical" evidence="7">
    <location>
        <begin position="30"/>
        <end position="50"/>
    </location>
</feature>
<accession>A0A1C3WKC4</accession>
<feature type="transmembrane region" description="Helical" evidence="7">
    <location>
        <begin position="177"/>
        <end position="195"/>
    </location>
</feature>
<dbReference type="Proteomes" id="UP000186228">
    <property type="component" value="Unassembled WGS sequence"/>
</dbReference>
<dbReference type="Pfam" id="PF04610">
    <property type="entry name" value="TrbL"/>
    <property type="match status" value="1"/>
</dbReference>
<keyword evidence="9" id="KW-1185">Reference proteome</keyword>
<feature type="region of interest" description="Disordered" evidence="6">
    <location>
        <begin position="323"/>
        <end position="348"/>
    </location>
</feature>
<evidence type="ECO:0000313" key="8">
    <source>
        <dbReference type="EMBL" id="SCB40522.1"/>
    </source>
</evidence>
<keyword evidence="5 7" id="KW-0472">Membrane</keyword>
<dbReference type="STRING" id="52131.GA0061100_12526"/>
<feature type="transmembrane region" description="Helical" evidence="7">
    <location>
        <begin position="62"/>
        <end position="81"/>
    </location>
</feature>
<comment type="similarity">
    <text evidence="2">Belongs to the TrbL/VirB6 family.</text>
</comment>
<dbReference type="GO" id="GO:0016020">
    <property type="term" value="C:membrane"/>
    <property type="evidence" value="ECO:0007669"/>
    <property type="project" value="UniProtKB-SubCell"/>
</dbReference>
<evidence type="ECO:0000256" key="6">
    <source>
        <dbReference type="SAM" id="MobiDB-lite"/>
    </source>
</evidence>
<evidence type="ECO:0000313" key="9">
    <source>
        <dbReference type="Proteomes" id="UP000186228"/>
    </source>
</evidence>
<reference evidence="9" key="1">
    <citation type="submission" date="2016-08" db="EMBL/GenBank/DDBJ databases">
        <authorList>
            <person name="Varghese N."/>
            <person name="Submissions Spin"/>
        </authorList>
    </citation>
    <scope>NUCLEOTIDE SEQUENCE [LARGE SCALE GENOMIC DNA]</scope>
    <source>
        <strain evidence="9">CCBAU 57015</strain>
    </source>
</reference>
<protein>
    <submittedName>
        <fullName evidence="8">Type IV secretion system protein VirB6</fullName>
    </submittedName>
</protein>
<feature type="transmembrane region" description="Helical" evidence="7">
    <location>
        <begin position="207"/>
        <end position="228"/>
    </location>
</feature>
<name>A0A1C3WKC4_9HYPH</name>
<feature type="transmembrane region" description="Helical" evidence="7">
    <location>
        <begin position="249"/>
        <end position="272"/>
    </location>
</feature>
<comment type="subcellular location">
    <subcellularLocation>
        <location evidence="1">Membrane</location>
        <topology evidence="1">Multi-pass membrane protein</topology>
    </subcellularLocation>
</comment>